<gene>
    <name evidence="2" type="ORF">Sangu_2568400</name>
</gene>
<feature type="compositionally biased region" description="Polar residues" evidence="1">
    <location>
        <begin position="90"/>
        <end position="101"/>
    </location>
</feature>
<evidence type="ECO:0000313" key="2">
    <source>
        <dbReference type="EMBL" id="KAL0290599.1"/>
    </source>
</evidence>
<dbReference type="AlphaFoldDB" id="A0AAW2J8H2"/>
<reference evidence="2" key="2">
    <citation type="journal article" date="2024" name="Plant">
        <title>Genomic evolution and insights into agronomic trait innovations of Sesamum species.</title>
        <authorList>
            <person name="Miao H."/>
            <person name="Wang L."/>
            <person name="Qu L."/>
            <person name="Liu H."/>
            <person name="Sun Y."/>
            <person name="Le M."/>
            <person name="Wang Q."/>
            <person name="Wei S."/>
            <person name="Zheng Y."/>
            <person name="Lin W."/>
            <person name="Duan Y."/>
            <person name="Cao H."/>
            <person name="Xiong S."/>
            <person name="Wang X."/>
            <person name="Wei L."/>
            <person name="Li C."/>
            <person name="Ma Q."/>
            <person name="Ju M."/>
            <person name="Zhao R."/>
            <person name="Li G."/>
            <person name="Mu C."/>
            <person name="Tian Q."/>
            <person name="Mei H."/>
            <person name="Zhang T."/>
            <person name="Gao T."/>
            <person name="Zhang H."/>
        </authorList>
    </citation>
    <scope>NUCLEOTIDE SEQUENCE</scope>
    <source>
        <strain evidence="2">G01</strain>
    </source>
</reference>
<comment type="caution">
    <text evidence="2">The sequence shown here is derived from an EMBL/GenBank/DDBJ whole genome shotgun (WGS) entry which is preliminary data.</text>
</comment>
<proteinExistence type="predicted"/>
<dbReference type="EMBL" id="JACGWK010001344">
    <property type="protein sequence ID" value="KAL0290599.1"/>
    <property type="molecule type" value="Genomic_DNA"/>
</dbReference>
<protein>
    <submittedName>
        <fullName evidence="2">Uncharacterized protein</fullName>
    </submittedName>
</protein>
<name>A0AAW2J8H2_9LAMI</name>
<sequence>MDHFSKTTIWLDIVGLLRLFQKLPPVEYRWNPLRFFAPEITTSCIQLIFLEDRKNGGTRRKIFSDGTLSMGSVINNVDMGSGGNGERSLSKSNPGNMSHAKSSTLCSRASFTIIIIQAALYAK</sequence>
<reference evidence="2" key="1">
    <citation type="submission" date="2020-06" db="EMBL/GenBank/DDBJ databases">
        <authorList>
            <person name="Li T."/>
            <person name="Hu X."/>
            <person name="Zhang T."/>
            <person name="Song X."/>
            <person name="Zhang H."/>
            <person name="Dai N."/>
            <person name="Sheng W."/>
            <person name="Hou X."/>
            <person name="Wei L."/>
        </authorList>
    </citation>
    <scope>NUCLEOTIDE SEQUENCE</scope>
    <source>
        <strain evidence="2">G01</strain>
        <tissue evidence="2">Leaf</tissue>
    </source>
</reference>
<organism evidence="2">
    <name type="scientific">Sesamum angustifolium</name>
    <dbReference type="NCBI Taxonomy" id="2727405"/>
    <lineage>
        <taxon>Eukaryota</taxon>
        <taxon>Viridiplantae</taxon>
        <taxon>Streptophyta</taxon>
        <taxon>Embryophyta</taxon>
        <taxon>Tracheophyta</taxon>
        <taxon>Spermatophyta</taxon>
        <taxon>Magnoliopsida</taxon>
        <taxon>eudicotyledons</taxon>
        <taxon>Gunneridae</taxon>
        <taxon>Pentapetalae</taxon>
        <taxon>asterids</taxon>
        <taxon>lamiids</taxon>
        <taxon>Lamiales</taxon>
        <taxon>Pedaliaceae</taxon>
        <taxon>Sesamum</taxon>
    </lineage>
</organism>
<accession>A0AAW2J8H2</accession>
<feature type="region of interest" description="Disordered" evidence="1">
    <location>
        <begin position="79"/>
        <end position="101"/>
    </location>
</feature>
<evidence type="ECO:0000256" key="1">
    <source>
        <dbReference type="SAM" id="MobiDB-lite"/>
    </source>
</evidence>